<dbReference type="RefSeq" id="WP_130604046.1">
    <property type="nucleotide sequence ID" value="NZ_CP034759.1"/>
</dbReference>
<proteinExistence type="predicted"/>
<dbReference type="PROSITE" id="PS50937">
    <property type="entry name" value="HTH_MERR_2"/>
    <property type="match status" value="1"/>
</dbReference>
<dbReference type="SMART" id="SM00422">
    <property type="entry name" value="HTH_MERR"/>
    <property type="match status" value="1"/>
</dbReference>
<dbReference type="Pfam" id="PF00376">
    <property type="entry name" value="MerR"/>
    <property type="match status" value="1"/>
</dbReference>
<dbReference type="InterPro" id="IPR009061">
    <property type="entry name" value="DNA-bd_dom_put_sf"/>
</dbReference>
<evidence type="ECO:0000313" key="6">
    <source>
        <dbReference type="Proteomes" id="UP000290244"/>
    </source>
</evidence>
<reference evidence="5 6" key="1">
    <citation type="submission" date="2018-12" db="EMBL/GenBank/DDBJ databases">
        <title>Complete genome of Litorilituus sediminis.</title>
        <authorList>
            <person name="Liu A."/>
            <person name="Rong J."/>
        </authorList>
    </citation>
    <scope>NUCLEOTIDE SEQUENCE [LARGE SCALE GENOMIC DNA]</scope>
    <source>
        <strain evidence="5 6">JCM 17549</strain>
    </source>
</reference>
<dbReference type="OrthoDB" id="9802039at2"/>
<dbReference type="Gene3D" id="1.10.1660.10">
    <property type="match status" value="1"/>
</dbReference>
<dbReference type="Pfam" id="PF09278">
    <property type="entry name" value="MerR-DNA-bind"/>
    <property type="match status" value="1"/>
</dbReference>
<dbReference type="EMBL" id="CP034759">
    <property type="protein sequence ID" value="QBG37381.1"/>
    <property type="molecule type" value="Genomic_DNA"/>
</dbReference>
<dbReference type="GO" id="GO:0006351">
    <property type="term" value="P:DNA-templated transcription"/>
    <property type="evidence" value="ECO:0007669"/>
    <property type="project" value="InterPro"/>
</dbReference>
<dbReference type="InterPro" id="IPR011788">
    <property type="entry name" value="ZntR"/>
</dbReference>
<dbReference type="InterPro" id="IPR000551">
    <property type="entry name" value="MerR-type_HTH_dom"/>
</dbReference>
<organism evidence="5 6">
    <name type="scientific">Litorilituus sediminis</name>
    <dbReference type="NCBI Taxonomy" id="718192"/>
    <lineage>
        <taxon>Bacteria</taxon>
        <taxon>Pseudomonadati</taxon>
        <taxon>Pseudomonadota</taxon>
        <taxon>Gammaproteobacteria</taxon>
        <taxon>Alteromonadales</taxon>
        <taxon>Colwelliaceae</taxon>
        <taxon>Litorilituus</taxon>
    </lineage>
</organism>
<dbReference type="SUPFAM" id="SSF46955">
    <property type="entry name" value="Putative DNA-binding domain"/>
    <property type="match status" value="1"/>
</dbReference>
<dbReference type="NCBIfam" id="NF007069">
    <property type="entry name" value="PRK09514.1"/>
    <property type="match status" value="1"/>
</dbReference>
<dbReference type="CDD" id="cd04770">
    <property type="entry name" value="HTH_HMRTR"/>
    <property type="match status" value="1"/>
</dbReference>
<keyword evidence="3" id="KW-0804">Transcription</keyword>
<dbReference type="PANTHER" id="PTHR30204">
    <property type="entry name" value="REDOX-CYCLING DRUG-SENSING TRANSCRIPTIONAL ACTIVATOR SOXR"/>
    <property type="match status" value="1"/>
</dbReference>
<keyword evidence="2" id="KW-0238">DNA-binding</keyword>
<evidence type="ECO:0000256" key="2">
    <source>
        <dbReference type="ARBA" id="ARBA00023125"/>
    </source>
</evidence>
<keyword evidence="1" id="KW-0805">Transcription regulation</keyword>
<dbReference type="KEGG" id="lsd:EMK97_17375"/>
<dbReference type="InterPro" id="IPR047057">
    <property type="entry name" value="MerR_fam"/>
</dbReference>
<evidence type="ECO:0000256" key="3">
    <source>
        <dbReference type="ARBA" id="ARBA00023163"/>
    </source>
</evidence>
<dbReference type="NCBIfam" id="TIGR02043">
    <property type="entry name" value="ZntR"/>
    <property type="match status" value="1"/>
</dbReference>
<dbReference type="PANTHER" id="PTHR30204:SF92">
    <property type="entry name" value="HTH-TYPE TRANSCRIPTIONAL REGULATOR ZNTR"/>
    <property type="match status" value="1"/>
</dbReference>
<dbReference type="GO" id="GO:0008270">
    <property type="term" value="F:zinc ion binding"/>
    <property type="evidence" value="ECO:0007669"/>
    <property type="project" value="InterPro"/>
</dbReference>
<evidence type="ECO:0000259" key="4">
    <source>
        <dbReference type="PROSITE" id="PS50937"/>
    </source>
</evidence>
<dbReference type="GO" id="GO:0003677">
    <property type="term" value="F:DNA binding"/>
    <property type="evidence" value="ECO:0007669"/>
    <property type="project" value="UniProtKB-KW"/>
</dbReference>
<gene>
    <name evidence="5" type="ORF">EMK97_17375</name>
</gene>
<name>A0A4P6P6X0_9GAMM</name>
<dbReference type="InterPro" id="IPR015358">
    <property type="entry name" value="Tscrpt_reg_MerR_DNA-bd"/>
</dbReference>
<evidence type="ECO:0000256" key="1">
    <source>
        <dbReference type="ARBA" id="ARBA00023015"/>
    </source>
</evidence>
<dbReference type="GO" id="GO:0003700">
    <property type="term" value="F:DNA-binding transcription factor activity"/>
    <property type="evidence" value="ECO:0007669"/>
    <property type="project" value="InterPro"/>
</dbReference>
<accession>A0A4P6P6X0</accession>
<sequence>MYKIGELANKLSVSTDTLRYYEKHKLLMATSRADNGYRLYNEESLRVMQFIIRAKDVGFSLNEINELLSIKVDKASHSCAEVKSFTQQKLAQVEVKIAELERFKSSLKLLVDACCGGEEQATHCSILQALENVDATVN</sequence>
<dbReference type="Proteomes" id="UP000290244">
    <property type="component" value="Chromosome"/>
</dbReference>
<dbReference type="AlphaFoldDB" id="A0A4P6P6X0"/>
<protein>
    <submittedName>
        <fullName evidence="5">Zn(2+)-responsive transcriptional regulator</fullName>
    </submittedName>
</protein>
<dbReference type="PRINTS" id="PR00040">
    <property type="entry name" value="HTHMERR"/>
</dbReference>
<keyword evidence="6" id="KW-1185">Reference proteome</keyword>
<feature type="domain" description="HTH merR-type" evidence="4">
    <location>
        <begin position="1"/>
        <end position="70"/>
    </location>
</feature>
<evidence type="ECO:0000313" key="5">
    <source>
        <dbReference type="EMBL" id="QBG37381.1"/>
    </source>
</evidence>